<comment type="caution">
    <text evidence="2">The sequence shown here is derived from an EMBL/GenBank/DDBJ whole genome shotgun (WGS) entry which is preliminary data.</text>
</comment>
<dbReference type="Proteomes" id="UP001501475">
    <property type="component" value="Unassembled WGS sequence"/>
</dbReference>
<accession>A0ABN2K0Y8</accession>
<evidence type="ECO:0000313" key="3">
    <source>
        <dbReference type="Proteomes" id="UP001501475"/>
    </source>
</evidence>
<gene>
    <name evidence="2" type="ORF">GCM10009810_03300</name>
</gene>
<name>A0ABN2K0Y8_9MICO</name>
<evidence type="ECO:0000313" key="2">
    <source>
        <dbReference type="EMBL" id="GAA1746054.1"/>
    </source>
</evidence>
<evidence type="ECO:0000256" key="1">
    <source>
        <dbReference type="SAM" id="MobiDB-lite"/>
    </source>
</evidence>
<reference evidence="3" key="1">
    <citation type="journal article" date="2019" name="Int. J. Syst. Evol. Microbiol.">
        <title>The Global Catalogue of Microorganisms (GCM) 10K type strain sequencing project: providing services to taxonomists for standard genome sequencing and annotation.</title>
        <authorList>
            <consortium name="The Broad Institute Genomics Platform"/>
            <consortium name="The Broad Institute Genome Sequencing Center for Infectious Disease"/>
            <person name="Wu L."/>
            <person name="Ma J."/>
        </authorList>
    </citation>
    <scope>NUCLEOTIDE SEQUENCE [LARGE SCALE GENOMIC DNA]</scope>
    <source>
        <strain evidence="3">JCM 15591</strain>
    </source>
</reference>
<feature type="region of interest" description="Disordered" evidence="1">
    <location>
        <begin position="99"/>
        <end position="132"/>
    </location>
</feature>
<dbReference type="EMBL" id="BAAAPN010000009">
    <property type="protein sequence ID" value="GAA1746054.1"/>
    <property type="molecule type" value="Genomic_DNA"/>
</dbReference>
<proteinExistence type="predicted"/>
<organism evidence="2 3">
    <name type="scientific">Nostocoides vanveenii</name>
    <dbReference type="NCBI Taxonomy" id="330835"/>
    <lineage>
        <taxon>Bacteria</taxon>
        <taxon>Bacillati</taxon>
        <taxon>Actinomycetota</taxon>
        <taxon>Actinomycetes</taxon>
        <taxon>Micrococcales</taxon>
        <taxon>Intrasporangiaceae</taxon>
        <taxon>Nostocoides</taxon>
    </lineage>
</organism>
<dbReference type="RefSeq" id="WP_344061164.1">
    <property type="nucleotide sequence ID" value="NZ_BAAAPN010000009.1"/>
</dbReference>
<sequence>MIEDQKPGIEEIKAALDVAGAMTPVVALPHLRAAADLLARLIDDALAAAVLDEGASLRGAGAAAGLTENAVGPRLARTARLAGYANDAGRVTADAIRRAQYDAETGTPAPAAPPTPAPMRFKPRRPTTEGAP</sequence>
<keyword evidence="3" id="KW-1185">Reference proteome</keyword>
<protein>
    <submittedName>
        <fullName evidence="2">Uncharacterized protein</fullName>
    </submittedName>
</protein>